<organism evidence="1 2">
    <name type="scientific">Salinibacterium xinjiangense</name>
    <dbReference type="NCBI Taxonomy" id="386302"/>
    <lineage>
        <taxon>Bacteria</taxon>
        <taxon>Bacillati</taxon>
        <taxon>Actinomycetota</taxon>
        <taxon>Actinomycetes</taxon>
        <taxon>Micrococcales</taxon>
        <taxon>Microbacteriaceae</taxon>
        <taxon>Salinibacterium</taxon>
    </lineage>
</organism>
<evidence type="ECO:0000313" key="2">
    <source>
        <dbReference type="Proteomes" id="UP000219440"/>
    </source>
</evidence>
<evidence type="ECO:0000313" key="1">
    <source>
        <dbReference type="EMBL" id="SOE60678.1"/>
    </source>
</evidence>
<name>A0A2C8Z9I0_9MICO</name>
<dbReference type="Proteomes" id="UP000219440">
    <property type="component" value="Unassembled WGS sequence"/>
</dbReference>
<evidence type="ECO:0008006" key="3">
    <source>
        <dbReference type="Google" id="ProtNLM"/>
    </source>
</evidence>
<dbReference type="NCBIfam" id="NF041390">
    <property type="entry name" value="TadE_Rv3655c"/>
    <property type="match status" value="1"/>
</dbReference>
<protein>
    <recommendedName>
        <fullName evidence="3">TadE-like protein</fullName>
    </recommendedName>
</protein>
<dbReference type="InterPro" id="IPR049790">
    <property type="entry name" value="Rv3655c/TadE"/>
</dbReference>
<accession>A0A2C8Z9I0</accession>
<sequence>MPAVIVVLAVCLSGVQVAGQQLRLQDAAAAAARSFARGDSAAATASRLAPGATVTQRSDGDIDCVTLTDQPKVATGGIAGLILTASSCALGGGL</sequence>
<dbReference type="EMBL" id="OCST01000002">
    <property type="protein sequence ID" value="SOE60678.1"/>
    <property type="molecule type" value="Genomic_DNA"/>
</dbReference>
<gene>
    <name evidence="1" type="ORF">SAMN06296378_1131</name>
</gene>
<keyword evidence="2" id="KW-1185">Reference proteome</keyword>
<reference evidence="1 2" key="1">
    <citation type="submission" date="2017-09" db="EMBL/GenBank/DDBJ databases">
        <authorList>
            <person name="Ehlers B."/>
            <person name="Leendertz F.H."/>
        </authorList>
    </citation>
    <scope>NUCLEOTIDE SEQUENCE [LARGE SCALE GENOMIC DNA]</scope>
    <source>
        <strain evidence="1 2">CGMCC 1.05381</strain>
    </source>
</reference>
<dbReference type="AlphaFoldDB" id="A0A2C8Z9I0"/>
<proteinExistence type="predicted"/>